<sequence>MAVAGSQVRLASDEWPPFVSAALPDNGLSGAYTAAVFARGGSGASIDYFPWKRTMEVGMNDPRFAGLLAFWRTPQRETQCHFSAPIGSTMTVLAFLREAPVFASALRDLRSVRIGTVAGYSNGEEFDSLVRRGVLQVQEGVNDETNLRKLLSKRFDAMVIERRVLRYLLASPRFTRAERERVASAENLFHERAVHICFQRTPAGQAQQRAFNEAAREIDLSRFEREYLRRLESDRPTVN</sequence>
<dbReference type="PANTHER" id="PTHR38834:SF3">
    <property type="entry name" value="SOLUTE-BINDING PROTEIN FAMILY 3_N-TERMINAL DOMAIN-CONTAINING PROTEIN"/>
    <property type="match status" value="1"/>
</dbReference>
<evidence type="ECO:0000313" key="2">
    <source>
        <dbReference type="Proteomes" id="UP000448575"/>
    </source>
</evidence>
<comment type="caution">
    <text evidence="1">The sequence shown here is derived from an EMBL/GenBank/DDBJ whole genome shotgun (WGS) entry which is preliminary data.</text>
</comment>
<keyword evidence="2" id="KW-1185">Reference proteome</keyword>
<dbReference type="RefSeq" id="WP_161024463.1">
    <property type="nucleotide sequence ID" value="NZ_WWCJ01000003.1"/>
</dbReference>
<dbReference type="SUPFAM" id="SSF53850">
    <property type="entry name" value="Periplasmic binding protein-like II"/>
    <property type="match status" value="1"/>
</dbReference>
<dbReference type="EMBL" id="WWCJ01000003">
    <property type="protein sequence ID" value="MYN01444.1"/>
    <property type="molecule type" value="Genomic_DNA"/>
</dbReference>
<dbReference type="PANTHER" id="PTHR38834">
    <property type="entry name" value="PERIPLASMIC SUBSTRATE BINDING PROTEIN FAMILY 3"/>
    <property type="match status" value="1"/>
</dbReference>
<organism evidence="1 2">
    <name type="scientific">Pseudoduganella guangdongensis</name>
    <dbReference type="NCBI Taxonomy" id="2692179"/>
    <lineage>
        <taxon>Bacteria</taxon>
        <taxon>Pseudomonadati</taxon>
        <taxon>Pseudomonadota</taxon>
        <taxon>Betaproteobacteria</taxon>
        <taxon>Burkholderiales</taxon>
        <taxon>Oxalobacteraceae</taxon>
        <taxon>Telluria group</taxon>
        <taxon>Pseudoduganella</taxon>
    </lineage>
</organism>
<gene>
    <name evidence="1" type="ORF">GTP41_04955</name>
</gene>
<evidence type="ECO:0000313" key="1">
    <source>
        <dbReference type="EMBL" id="MYN01444.1"/>
    </source>
</evidence>
<dbReference type="Proteomes" id="UP000448575">
    <property type="component" value="Unassembled WGS sequence"/>
</dbReference>
<proteinExistence type="predicted"/>
<protein>
    <submittedName>
        <fullName evidence="1">Transporter substrate-binding domain-containing protein</fullName>
    </submittedName>
</protein>
<dbReference type="Gene3D" id="3.40.190.10">
    <property type="entry name" value="Periplasmic binding protein-like II"/>
    <property type="match status" value="2"/>
</dbReference>
<reference evidence="1 2" key="1">
    <citation type="submission" date="2019-12" db="EMBL/GenBank/DDBJ databases">
        <title>Novel species isolated from a subtropical stream in China.</title>
        <authorList>
            <person name="Lu H."/>
        </authorList>
    </citation>
    <scope>NUCLEOTIDE SEQUENCE [LARGE SCALE GENOMIC DNA]</scope>
    <source>
        <strain evidence="1 2">DS3</strain>
    </source>
</reference>
<dbReference type="AlphaFoldDB" id="A0A6N9HD55"/>
<name>A0A6N9HD55_9BURK</name>
<accession>A0A6N9HD55</accession>